<keyword evidence="10 21" id="KW-0067">ATP-binding</keyword>
<keyword evidence="4" id="KW-1003">Cell membrane</keyword>
<dbReference type="Proteomes" id="UP001596548">
    <property type="component" value="Unassembled WGS sequence"/>
</dbReference>
<dbReference type="InterPro" id="IPR004358">
    <property type="entry name" value="Sig_transdc_His_kin-like_C"/>
</dbReference>
<evidence type="ECO:0000256" key="12">
    <source>
        <dbReference type="ARBA" id="ARBA00023012"/>
    </source>
</evidence>
<dbReference type="SMART" id="SM00387">
    <property type="entry name" value="HATPase_c"/>
    <property type="match status" value="1"/>
</dbReference>
<dbReference type="Gene3D" id="3.40.50.2300">
    <property type="match status" value="1"/>
</dbReference>
<evidence type="ECO:0000256" key="13">
    <source>
        <dbReference type="ARBA" id="ARBA00023136"/>
    </source>
</evidence>
<dbReference type="SUPFAM" id="SSF47226">
    <property type="entry name" value="Histidine-containing phosphotransfer domain, HPT domain"/>
    <property type="match status" value="1"/>
</dbReference>
<protein>
    <recommendedName>
        <fullName evidence="3">histidine kinase</fullName>
        <ecNumber evidence="3">2.7.13.3</ecNumber>
    </recommendedName>
</protein>
<dbReference type="SMART" id="SM00388">
    <property type="entry name" value="HisKA"/>
    <property type="match status" value="1"/>
</dbReference>
<dbReference type="PRINTS" id="PR00344">
    <property type="entry name" value="BCTRLSENSOR"/>
</dbReference>
<name>A0ABW2HJ03_9ACTN</name>
<dbReference type="Gene3D" id="1.20.120.160">
    <property type="entry name" value="HPT domain"/>
    <property type="match status" value="1"/>
</dbReference>
<dbReference type="RefSeq" id="WP_378964265.1">
    <property type="nucleotide sequence ID" value="NZ_JBHTBJ010000001.1"/>
</dbReference>
<keyword evidence="11" id="KW-1133">Transmembrane helix</keyword>
<evidence type="ECO:0000256" key="8">
    <source>
        <dbReference type="ARBA" id="ARBA00022741"/>
    </source>
</evidence>
<evidence type="ECO:0000259" key="19">
    <source>
        <dbReference type="PROSITE" id="PS50885"/>
    </source>
</evidence>
<evidence type="ECO:0000256" key="10">
    <source>
        <dbReference type="ARBA" id="ARBA00022840"/>
    </source>
</evidence>
<dbReference type="SUPFAM" id="SSF55874">
    <property type="entry name" value="ATPase domain of HSP90 chaperone/DNA topoisomerase II/histidine kinase"/>
    <property type="match status" value="1"/>
</dbReference>
<gene>
    <name evidence="21" type="ORF">ACFQS1_02515</name>
</gene>
<dbReference type="PANTHER" id="PTHR45339:SF1">
    <property type="entry name" value="HYBRID SIGNAL TRANSDUCTION HISTIDINE KINASE J"/>
    <property type="match status" value="1"/>
</dbReference>
<feature type="domain" description="HPt" evidence="20">
    <location>
        <begin position="700"/>
        <end position="796"/>
    </location>
</feature>
<organism evidence="21 22">
    <name type="scientific">Paractinoplanes rhizophilus</name>
    <dbReference type="NCBI Taxonomy" id="1416877"/>
    <lineage>
        <taxon>Bacteria</taxon>
        <taxon>Bacillati</taxon>
        <taxon>Actinomycetota</taxon>
        <taxon>Actinomycetes</taxon>
        <taxon>Micromonosporales</taxon>
        <taxon>Micromonosporaceae</taxon>
        <taxon>Paractinoplanes</taxon>
    </lineage>
</organism>
<dbReference type="InterPro" id="IPR003661">
    <property type="entry name" value="HisK_dim/P_dom"/>
</dbReference>
<dbReference type="InterPro" id="IPR011006">
    <property type="entry name" value="CheY-like_superfamily"/>
</dbReference>
<dbReference type="InterPro" id="IPR003660">
    <property type="entry name" value="HAMP_dom"/>
</dbReference>
<evidence type="ECO:0000256" key="15">
    <source>
        <dbReference type="PROSITE-ProRule" id="PRU00169"/>
    </source>
</evidence>
<dbReference type="CDD" id="cd17546">
    <property type="entry name" value="REC_hyHK_CKI1_RcsC-like"/>
    <property type="match status" value="1"/>
</dbReference>
<evidence type="ECO:0000256" key="4">
    <source>
        <dbReference type="ARBA" id="ARBA00022475"/>
    </source>
</evidence>
<dbReference type="InterPro" id="IPR008207">
    <property type="entry name" value="Sig_transdc_His_kin_Hpt_dom"/>
</dbReference>
<keyword evidence="7" id="KW-0812">Transmembrane</keyword>
<dbReference type="SUPFAM" id="SSF47384">
    <property type="entry name" value="Homodimeric domain of signal transducing histidine kinase"/>
    <property type="match status" value="1"/>
</dbReference>
<dbReference type="InterPro" id="IPR001789">
    <property type="entry name" value="Sig_transdc_resp-reg_receiver"/>
</dbReference>
<dbReference type="Gene3D" id="1.10.287.130">
    <property type="match status" value="1"/>
</dbReference>
<keyword evidence="22" id="KW-1185">Reference proteome</keyword>
<comment type="subcellular location">
    <subcellularLocation>
        <location evidence="2">Cell membrane</location>
        <topology evidence="2">Multi-pass membrane protein</topology>
    </subcellularLocation>
</comment>
<dbReference type="SUPFAM" id="SSF158472">
    <property type="entry name" value="HAMP domain-like"/>
    <property type="match status" value="1"/>
</dbReference>
<sequence length="796" mass="83604">MGMRGEQFADRSRWTVGRMLTVGFLLALLALAVVGASAYVRIGALMQSQAPMQRSHLLLGEIGRLGDGVNGLDRTARAYRETGSPTWVQALRNVSSVVAADLGRVREDSRGDPIHQELLDRLQPLIQQRLAQYQTAMDQKKPAAVNTDMATVQTLVSQMHAHEEQRLAEQLRATDASARRTRSLIVWVSLGTAALVALCARWITRHITAPARRVTAAAQRVAQGDLSRRAEVSGPQELAQMARAVNTSMSAMVAARDEAVAAAAAKSAFLATMSHEIRTPMNAVIGMTGLLLGTDLDARQRELVGTVHASGESLLVIINDILDFSKIEAGELTLAERPFPLGPCVRSAIDLVALTADAKGLHLSAHLAGDCPPAVVGDESRIRQILVNLIGNAVKFTDHGAVTVTVTRSGDRVRFAVRDTGIGIPHDRLDRLFLPFSQVDASVARGYGGTGLGLVISQRLAEAMAGGITVDSAPGQGSTFTVTVRLPEADPDETLPDAALGDAAPASGDAASGDAVSGDAASGDAVSGGGVSGGGFSGDAASGRRPAVRSLHVLVAEDNPINQRVAQLLLEGRGHRVEVAADGREAVAAVHRTKFDLVLMDVQMPVLDGLAATEQIRARPPVHGAPRIVALTANAMVDDRTASERAGMDGFLAKPIRDAELDAVLAGAAAHADTAEIGARSEAENIRDWVDGMAASAGGDHRKLAEILHNFADRLPSVLSRMDQAAADGDARHLARLAHSLKGSSATLGANELAALCAGVEERARTARPPDIQELRAHAGAVTSVLRELSAELSAR</sequence>
<evidence type="ECO:0000256" key="16">
    <source>
        <dbReference type="SAM" id="MobiDB-lite"/>
    </source>
</evidence>
<dbReference type="PROSITE" id="PS50885">
    <property type="entry name" value="HAMP"/>
    <property type="match status" value="1"/>
</dbReference>
<evidence type="ECO:0000256" key="14">
    <source>
        <dbReference type="PROSITE-ProRule" id="PRU00110"/>
    </source>
</evidence>
<keyword evidence="13" id="KW-0472">Membrane</keyword>
<accession>A0ABW2HJ03</accession>
<dbReference type="InterPro" id="IPR003594">
    <property type="entry name" value="HATPase_dom"/>
</dbReference>
<dbReference type="Pfam" id="PF01627">
    <property type="entry name" value="Hpt"/>
    <property type="match status" value="1"/>
</dbReference>
<dbReference type="PROSITE" id="PS50894">
    <property type="entry name" value="HPT"/>
    <property type="match status" value="1"/>
</dbReference>
<dbReference type="Pfam" id="PF02518">
    <property type="entry name" value="HATPase_c"/>
    <property type="match status" value="1"/>
</dbReference>
<feature type="domain" description="Histidine kinase" evidence="17">
    <location>
        <begin position="272"/>
        <end position="488"/>
    </location>
</feature>
<proteinExistence type="predicted"/>
<evidence type="ECO:0000259" key="17">
    <source>
        <dbReference type="PROSITE" id="PS50109"/>
    </source>
</evidence>
<evidence type="ECO:0000313" key="22">
    <source>
        <dbReference type="Proteomes" id="UP001596548"/>
    </source>
</evidence>
<dbReference type="InterPro" id="IPR036097">
    <property type="entry name" value="HisK_dim/P_sf"/>
</dbReference>
<dbReference type="InterPro" id="IPR036890">
    <property type="entry name" value="HATPase_C_sf"/>
</dbReference>
<feature type="domain" description="HAMP" evidence="19">
    <location>
        <begin position="205"/>
        <end position="257"/>
    </location>
</feature>
<evidence type="ECO:0000256" key="11">
    <source>
        <dbReference type="ARBA" id="ARBA00022989"/>
    </source>
</evidence>
<comment type="catalytic activity">
    <reaction evidence="1">
        <text>ATP + protein L-histidine = ADP + protein N-phospho-L-histidine.</text>
        <dbReference type="EC" id="2.7.13.3"/>
    </reaction>
</comment>
<dbReference type="CDD" id="cd00088">
    <property type="entry name" value="HPT"/>
    <property type="match status" value="1"/>
</dbReference>
<dbReference type="Gene3D" id="3.30.565.10">
    <property type="entry name" value="Histidine kinase-like ATPase, C-terminal domain"/>
    <property type="match status" value="1"/>
</dbReference>
<dbReference type="Pfam" id="PF00672">
    <property type="entry name" value="HAMP"/>
    <property type="match status" value="1"/>
</dbReference>
<dbReference type="SMART" id="SM00448">
    <property type="entry name" value="REC"/>
    <property type="match status" value="1"/>
</dbReference>
<dbReference type="InterPro" id="IPR036641">
    <property type="entry name" value="HPT_dom_sf"/>
</dbReference>
<dbReference type="PROSITE" id="PS50109">
    <property type="entry name" value="HIS_KIN"/>
    <property type="match status" value="1"/>
</dbReference>
<evidence type="ECO:0000259" key="18">
    <source>
        <dbReference type="PROSITE" id="PS50110"/>
    </source>
</evidence>
<feature type="modified residue" description="Phosphohistidine" evidence="14">
    <location>
        <position position="739"/>
    </location>
</feature>
<dbReference type="SUPFAM" id="SSF52172">
    <property type="entry name" value="CheY-like"/>
    <property type="match status" value="1"/>
</dbReference>
<evidence type="ECO:0000313" key="21">
    <source>
        <dbReference type="EMBL" id="MFC7272841.1"/>
    </source>
</evidence>
<evidence type="ECO:0000256" key="3">
    <source>
        <dbReference type="ARBA" id="ARBA00012438"/>
    </source>
</evidence>
<evidence type="ECO:0000256" key="6">
    <source>
        <dbReference type="ARBA" id="ARBA00022679"/>
    </source>
</evidence>
<dbReference type="Pfam" id="PF00072">
    <property type="entry name" value="Response_reg"/>
    <property type="match status" value="1"/>
</dbReference>
<dbReference type="InterPro" id="IPR005467">
    <property type="entry name" value="His_kinase_dom"/>
</dbReference>
<dbReference type="PANTHER" id="PTHR45339">
    <property type="entry name" value="HYBRID SIGNAL TRANSDUCTION HISTIDINE KINASE J"/>
    <property type="match status" value="1"/>
</dbReference>
<dbReference type="Gene3D" id="6.10.340.10">
    <property type="match status" value="1"/>
</dbReference>
<dbReference type="Pfam" id="PF00512">
    <property type="entry name" value="HisKA"/>
    <property type="match status" value="1"/>
</dbReference>
<dbReference type="EMBL" id="JBHTBJ010000001">
    <property type="protein sequence ID" value="MFC7272841.1"/>
    <property type="molecule type" value="Genomic_DNA"/>
</dbReference>
<dbReference type="SMART" id="SM00304">
    <property type="entry name" value="HAMP"/>
    <property type="match status" value="1"/>
</dbReference>
<feature type="modified residue" description="4-aspartylphosphate" evidence="15">
    <location>
        <position position="601"/>
    </location>
</feature>
<evidence type="ECO:0000256" key="9">
    <source>
        <dbReference type="ARBA" id="ARBA00022777"/>
    </source>
</evidence>
<dbReference type="GO" id="GO:0005524">
    <property type="term" value="F:ATP binding"/>
    <property type="evidence" value="ECO:0007669"/>
    <property type="project" value="UniProtKB-KW"/>
</dbReference>
<evidence type="ECO:0000256" key="5">
    <source>
        <dbReference type="ARBA" id="ARBA00022553"/>
    </source>
</evidence>
<dbReference type="CDD" id="cd00082">
    <property type="entry name" value="HisKA"/>
    <property type="match status" value="1"/>
</dbReference>
<dbReference type="CDD" id="cd06225">
    <property type="entry name" value="HAMP"/>
    <property type="match status" value="1"/>
</dbReference>
<comment type="caution">
    <text evidence="21">The sequence shown here is derived from an EMBL/GenBank/DDBJ whole genome shotgun (WGS) entry which is preliminary data.</text>
</comment>
<dbReference type="SMART" id="SM00073">
    <property type="entry name" value="HPT"/>
    <property type="match status" value="1"/>
</dbReference>
<feature type="domain" description="Response regulatory" evidence="18">
    <location>
        <begin position="552"/>
        <end position="669"/>
    </location>
</feature>
<evidence type="ECO:0000256" key="7">
    <source>
        <dbReference type="ARBA" id="ARBA00022692"/>
    </source>
</evidence>
<feature type="region of interest" description="Disordered" evidence="16">
    <location>
        <begin position="491"/>
        <end position="524"/>
    </location>
</feature>
<keyword evidence="12" id="KW-0902">Two-component regulatory system</keyword>
<evidence type="ECO:0000256" key="1">
    <source>
        <dbReference type="ARBA" id="ARBA00000085"/>
    </source>
</evidence>
<feature type="compositionally biased region" description="Low complexity" evidence="16">
    <location>
        <begin position="497"/>
        <end position="524"/>
    </location>
</feature>
<keyword evidence="6" id="KW-0808">Transferase</keyword>
<keyword evidence="9" id="KW-0418">Kinase</keyword>
<reference evidence="22" key="1">
    <citation type="journal article" date="2019" name="Int. J. Syst. Evol. Microbiol.">
        <title>The Global Catalogue of Microorganisms (GCM) 10K type strain sequencing project: providing services to taxonomists for standard genome sequencing and annotation.</title>
        <authorList>
            <consortium name="The Broad Institute Genomics Platform"/>
            <consortium name="The Broad Institute Genome Sequencing Center for Infectious Disease"/>
            <person name="Wu L."/>
            <person name="Ma J."/>
        </authorList>
    </citation>
    <scope>NUCLEOTIDE SEQUENCE [LARGE SCALE GENOMIC DNA]</scope>
    <source>
        <strain evidence="22">XZYJT-10</strain>
    </source>
</reference>
<keyword evidence="8" id="KW-0547">Nucleotide-binding</keyword>
<evidence type="ECO:0000259" key="20">
    <source>
        <dbReference type="PROSITE" id="PS50894"/>
    </source>
</evidence>
<dbReference type="EC" id="2.7.13.3" evidence="3"/>
<dbReference type="PROSITE" id="PS50110">
    <property type="entry name" value="RESPONSE_REGULATORY"/>
    <property type="match status" value="1"/>
</dbReference>
<evidence type="ECO:0000256" key="2">
    <source>
        <dbReference type="ARBA" id="ARBA00004651"/>
    </source>
</evidence>
<dbReference type="CDD" id="cd16922">
    <property type="entry name" value="HATPase_EvgS-ArcB-TorS-like"/>
    <property type="match status" value="1"/>
</dbReference>
<keyword evidence="5 15" id="KW-0597">Phosphoprotein</keyword>